<evidence type="ECO:0000313" key="13">
    <source>
        <dbReference type="Proteomes" id="UP000492821"/>
    </source>
</evidence>
<keyword evidence="4 8" id="KW-0067">ATP-binding</keyword>
<dbReference type="InterPro" id="IPR011009">
    <property type="entry name" value="Kinase-like_dom_sf"/>
</dbReference>
<keyword evidence="5 9" id="KW-0829">Tyrosine-protein kinase</keyword>
<keyword evidence="2 8" id="KW-0547">Nucleotide-binding</keyword>
<keyword evidence="7" id="KW-0727">SH2 domain</keyword>
<comment type="similarity">
    <text evidence="9">Belongs to the protein kinase superfamily. Tyr protein kinase family.</text>
</comment>
<dbReference type="InterPro" id="IPR008266">
    <property type="entry name" value="Tyr_kinase_AS"/>
</dbReference>
<keyword evidence="13" id="KW-1185">Reference proteome</keyword>
<feature type="region of interest" description="Disordered" evidence="10">
    <location>
        <begin position="477"/>
        <end position="516"/>
    </location>
</feature>
<reference evidence="14" key="2">
    <citation type="submission" date="2020-10" db="UniProtKB">
        <authorList>
            <consortium name="WormBaseParasite"/>
        </authorList>
    </citation>
    <scope>IDENTIFICATION</scope>
</reference>
<keyword evidence="3 9" id="KW-0418">Kinase</keyword>
<evidence type="ECO:0000256" key="1">
    <source>
        <dbReference type="ARBA" id="ARBA00022679"/>
    </source>
</evidence>
<dbReference type="SMART" id="SM00252">
    <property type="entry name" value="SH2"/>
    <property type="match status" value="1"/>
</dbReference>
<evidence type="ECO:0000256" key="8">
    <source>
        <dbReference type="PROSITE-ProRule" id="PRU10141"/>
    </source>
</evidence>
<dbReference type="InterPro" id="IPR001245">
    <property type="entry name" value="Ser-Thr/Tyr_kinase_cat_dom"/>
</dbReference>
<dbReference type="Pfam" id="PF07714">
    <property type="entry name" value="PK_Tyr_Ser-Thr"/>
    <property type="match status" value="1"/>
</dbReference>
<evidence type="ECO:0000259" key="12">
    <source>
        <dbReference type="PROSITE" id="PS50011"/>
    </source>
</evidence>
<evidence type="ECO:0000259" key="11">
    <source>
        <dbReference type="PROSITE" id="PS50001"/>
    </source>
</evidence>
<evidence type="ECO:0000256" key="2">
    <source>
        <dbReference type="ARBA" id="ARBA00022741"/>
    </source>
</evidence>
<evidence type="ECO:0000256" key="3">
    <source>
        <dbReference type="ARBA" id="ARBA00022777"/>
    </source>
</evidence>
<evidence type="ECO:0000256" key="9">
    <source>
        <dbReference type="RuleBase" id="RU362096"/>
    </source>
</evidence>
<dbReference type="InterPro" id="IPR000980">
    <property type="entry name" value="SH2"/>
</dbReference>
<dbReference type="PROSITE" id="PS50001">
    <property type="entry name" value="SH2"/>
    <property type="match status" value="1"/>
</dbReference>
<dbReference type="Gene3D" id="1.10.510.10">
    <property type="entry name" value="Transferase(Phosphotransferase) domain 1"/>
    <property type="match status" value="1"/>
</dbReference>
<evidence type="ECO:0000256" key="6">
    <source>
        <dbReference type="ARBA" id="ARBA00051245"/>
    </source>
</evidence>
<dbReference type="SUPFAM" id="SSF55550">
    <property type="entry name" value="SH2 domain"/>
    <property type="match status" value="1"/>
</dbReference>
<reference evidence="13" key="1">
    <citation type="journal article" date="2013" name="Genetics">
        <title>The draft genome and transcriptome of Panagrellus redivivus are shaped by the harsh demands of a free-living lifestyle.</title>
        <authorList>
            <person name="Srinivasan J."/>
            <person name="Dillman A.R."/>
            <person name="Macchietto M.G."/>
            <person name="Heikkinen L."/>
            <person name="Lakso M."/>
            <person name="Fracchia K.M."/>
            <person name="Antoshechkin I."/>
            <person name="Mortazavi A."/>
            <person name="Wong G."/>
            <person name="Sternberg P.W."/>
        </authorList>
    </citation>
    <scope>NUCLEOTIDE SEQUENCE [LARGE SCALE GENOMIC DNA]</scope>
    <source>
        <strain evidence="13">MT8872</strain>
    </source>
</reference>
<sequence>MSSEDNNLANNDVDGFRALHQQQWYHGLRSRADVTPLFEHKGDFLTRTCRHDDRIEVILSVCVEPAKSSTPPKVVHLSLFCHPNLKTWDLAVLKKRARSQRGGGGAAAAQCTNRFETVSALIAYYKSHAVLGEVKLNRGIPRPSWIIPTSFLTYHESKGFLGKGNFAKVIKGKLLMRSRSHRVTVAIKMLLEDTDMSQQDRDKGRDILMQEAKVMSRYFHKNIIEFYGVACEKPPIMIVMEFCPGSSLEPHLRNYADDITPGERVLFLIEAARGMRYLHHHSCIHRDLASRNCLISKNGVIKIADFGLSKITDKNDIGKSETDIPQNVPLRWMAPETISRTPRYSTKSDVWAFGVLVYEVFNDGVKPWAEADDYKMISQCIRKGKMPAPPPKSVPEIANLMTLCWNLLMDDRPEFRQIVKILSEMQKDNPKLSKPAAKDCTTNRIQDVVRIDENESIDDILAEKSLDITGNSMCESRESSEELLARRKSLGSNRSTSAPRVRSQYVPAGMNRDIDK</sequence>
<dbReference type="GO" id="GO:0004715">
    <property type="term" value="F:non-membrane spanning protein tyrosine kinase activity"/>
    <property type="evidence" value="ECO:0007669"/>
    <property type="project" value="UniProtKB-EC"/>
</dbReference>
<dbReference type="SMART" id="SM00219">
    <property type="entry name" value="TyrKc"/>
    <property type="match status" value="1"/>
</dbReference>
<name>A0A7E4V8U6_PANRE</name>
<keyword evidence="1 9" id="KW-0808">Transferase</keyword>
<dbReference type="Gene3D" id="3.30.505.10">
    <property type="entry name" value="SH2 domain"/>
    <property type="match status" value="1"/>
</dbReference>
<dbReference type="InterPro" id="IPR017441">
    <property type="entry name" value="Protein_kinase_ATP_BS"/>
</dbReference>
<dbReference type="CDD" id="cd00192">
    <property type="entry name" value="PTKc"/>
    <property type="match status" value="1"/>
</dbReference>
<feature type="domain" description="Protein kinase" evidence="12">
    <location>
        <begin position="155"/>
        <end position="432"/>
    </location>
</feature>
<dbReference type="AlphaFoldDB" id="A0A7E4V8U6"/>
<organism evidence="13 14">
    <name type="scientific">Panagrellus redivivus</name>
    <name type="common">Microworm</name>
    <dbReference type="NCBI Taxonomy" id="6233"/>
    <lineage>
        <taxon>Eukaryota</taxon>
        <taxon>Metazoa</taxon>
        <taxon>Ecdysozoa</taxon>
        <taxon>Nematoda</taxon>
        <taxon>Chromadorea</taxon>
        <taxon>Rhabditida</taxon>
        <taxon>Tylenchina</taxon>
        <taxon>Panagrolaimomorpha</taxon>
        <taxon>Panagrolaimoidea</taxon>
        <taxon>Panagrolaimidae</taxon>
        <taxon>Panagrellus</taxon>
    </lineage>
</organism>
<dbReference type="InterPro" id="IPR000719">
    <property type="entry name" value="Prot_kinase_dom"/>
</dbReference>
<evidence type="ECO:0000256" key="4">
    <source>
        <dbReference type="ARBA" id="ARBA00022840"/>
    </source>
</evidence>
<dbReference type="InterPro" id="IPR036860">
    <property type="entry name" value="SH2_dom_sf"/>
</dbReference>
<dbReference type="GO" id="GO:0005524">
    <property type="term" value="F:ATP binding"/>
    <property type="evidence" value="ECO:0007669"/>
    <property type="project" value="UniProtKB-UniRule"/>
</dbReference>
<dbReference type="InterPro" id="IPR050198">
    <property type="entry name" value="Non-receptor_tyrosine_kinases"/>
</dbReference>
<dbReference type="PROSITE" id="PS50011">
    <property type="entry name" value="PROTEIN_KINASE_DOM"/>
    <property type="match status" value="1"/>
</dbReference>
<evidence type="ECO:0000313" key="14">
    <source>
        <dbReference type="WBParaSite" id="Pan_g17626.t1"/>
    </source>
</evidence>
<dbReference type="InterPro" id="IPR020635">
    <property type="entry name" value="Tyr_kinase_cat_dom"/>
</dbReference>
<evidence type="ECO:0000256" key="10">
    <source>
        <dbReference type="SAM" id="MobiDB-lite"/>
    </source>
</evidence>
<dbReference type="PRINTS" id="PR00109">
    <property type="entry name" value="TYRKINASE"/>
</dbReference>
<dbReference type="PROSITE" id="PS00107">
    <property type="entry name" value="PROTEIN_KINASE_ATP"/>
    <property type="match status" value="1"/>
</dbReference>
<evidence type="ECO:0000256" key="7">
    <source>
        <dbReference type="PROSITE-ProRule" id="PRU00191"/>
    </source>
</evidence>
<dbReference type="WBParaSite" id="Pan_g17626.t1">
    <property type="protein sequence ID" value="Pan_g17626.t1"/>
    <property type="gene ID" value="Pan_g17626"/>
</dbReference>
<dbReference type="PROSITE" id="PS00109">
    <property type="entry name" value="PROTEIN_KINASE_TYR"/>
    <property type="match status" value="1"/>
</dbReference>
<evidence type="ECO:0000256" key="5">
    <source>
        <dbReference type="ARBA" id="ARBA00023137"/>
    </source>
</evidence>
<dbReference type="EC" id="2.7.10.2" evidence="9"/>
<dbReference type="SUPFAM" id="SSF56112">
    <property type="entry name" value="Protein kinase-like (PK-like)"/>
    <property type="match status" value="1"/>
</dbReference>
<feature type="domain" description="SH2" evidence="11">
    <location>
        <begin position="24"/>
        <end position="140"/>
    </location>
</feature>
<dbReference type="PANTHER" id="PTHR24418">
    <property type="entry name" value="TYROSINE-PROTEIN KINASE"/>
    <property type="match status" value="1"/>
</dbReference>
<protein>
    <recommendedName>
        <fullName evidence="9">Tyrosine-protein kinase</fullName>
        <ecNumber evidence="9">2.7.10.2</ecNumber>
    </recommendedName>
</protein>
<accession>A0A7E4V8U6</accession>
<proteinExistence type="inferred from homology"/>
<feature type="binding site" evidence="8">
    <location>
        <position position="188"/>
    </location>
    <ligand>
        <name>ATP</name>
        <dbReference type="ChEBI" id="CHEBI:30616"/>
    </ligand>
</feature>
<comment type="catalytic activity">
    <reaction evidence="6 9">
        <text>L-tyrosyl-[protein] + ATP = O-phospho-L-tyrosyl-[protein] + ADP + H(+)</text>
        <dbReference type="Rhea" id="RHEA:10596"/>
        <dbReference type="Rhea" id="RHEA-COMP:10136"/>
        <dbReference type="Rhea" id="RHEA-COMP:20101"/>
        <dbReference type="ChEBI" id="CHEBI:15378"/>
        <dbReference type="ChEBI" id="CHEBI:30616"/>
        <dbReference type="ChEBI" id="CHEBI:46858"/>
        <dbReference type="ChEBI" id="CHEBI:61978"/>
        <dbReference type="ChEBI" id="CHEBI:456216"/>
        <dbReference type="EC" id="2.7.10.2"/>
    </reaction>
</comment>
<dbReference type="Proteomes" id="UP000492821">
    <property type="component" value="Unassembled WGS sequence"/>
</dbReference>